<dbReference type="EMBL" id="ASWH01000001">
    <property type="protein sequence ID" value="EOW82152.1"/>
    <property type="molecule type" value="Genomic_DNA"/>
</dbReference>
<reference evidence="1 3" key="1">
    <citation type="submission" date="2013-02" db="EMBL/GenBank/DDBJ databases">
        <title>The Genome Sequence of Enterococcus gilvus ATCC BAA-350.</title>
        <authorList>
            <consortium name="The Broad Institute Genome Sequencing Platform"/>
            <consortium name="The Broad Institute Genome Sequencing Center for Infectious Disease"/>
            <person name="Earl A.M."/>
            <person name="Gilmore M.S."/>
            <person name="Lebreton F."/>
            <person name="Walker B."/>
            <person name="Young S.K."/>
            <person name="Zeng Q."/>
            <person name="Gargeya S."/>
            <person name="Fitzgerald M."/>
            <person name="Haas B."/>
            <person name="Abouelleil A."/>
            <person name="Alvarado L."/>
            <person name="Arachchi H.M."/>
            <person name="Berlin A.M."/>
            <person name="Chapman S.B."/>
            <person name="Dewar J."/>
            <person name="Goldberg J."/>
            <person name="Griggs A."/>
            <person name="Gujja S."/>
            <person name="Hansen M."/>
            <person name="Howarth C."/>
            <person name="Imamovic A."/>
            <person name="Larimer J."/>
            <person name="McCowan C."/>
            <person name="Murphy C."/>
            <person name="Neiman D."/>
            <person name="Pearson M."/>
            <person name="Priest M."/>
            <person name="Roberts A."/>
            <person name="Saif S."/>
            <person name="Shea T."/>
            <person name="Sisk P."/>
            <person name="Sykes S."/>
            <person name="Wortman J."/>
            <person name="Nusbaum C."/>
            <person name="Birren B."/>
        </authorList>
    </citation>
    <scope>NUCLEOTIDE SEQUENCE [LARGE SCALE GENOMIC DNA]</scope>
    <source>
        <strain evidence="1 3">ATCC BAA-350</strain>
    </source>
</reference>
<proteinExistence type="predicted"/>
<dbReference type="Proteomes" id="UP000014160">
    <property type="component" value="Unassembled WGS sequence"/>
</dbReference>
<keyword evidence="4" id="KW-1185">Reference proteome</keyword>
<dbReference type="EMBL" id="AJDQ01000008">
    <property type="protein sequence ID" value="EOI55305.1"/>
    <property type="molecule type" value="Genomic_DNA"/>
</dbReference>
<evidence type="ECO:0000313" key="1">
    <source>
        <dbReference type="EMBL" id="EOI55305.1"/>
    </source>
</evidence>
<dbReference type="PATRIC" id="fig|1158614.3.peg.2505"/>
<dbReference type="Proteomes" id="UP000013750">
    <property type="component" value="Unassembled WGS sequence"/>
</dbReference>
<accession>R2VC92</accession>
<dbReference type="AlphaFoldDB" id="R2VC92"/>
<dbReference type="HOGENOM" id="CLU_3043205_0_0_9"/>
<dbReference type="RefSeq" id="WP_010780886.1">
    <property type="nucleotide sequence ID" value="NZ_ASWH01000001.1"/>
</dbReference>
<evidence type="ECO:0000313" key="2">
    <source>
        <dbReference type="EMBL" id="EOW82152.1"/>
    </source>
</evidence>
<sequence length="54" mass="6753">MIILVLLLIFIVVALYLRKQNKNKSEFIYWEKIDELEKQRKEMILQRARERQNF</sequence>
<comment type="caution">
    <text evidence="1">The sequence shown here is derived from an EMBL/GenBank/DDBJ whole genome shotgun (WGS) entry which is preliminary data.</text>
</comment>
<name>R2VC92_9ENTE</name>
<gene>
    <name evidence="2" type="ORF">I592_01454</name>
    <name evidence="1" type="ORF">UKC_02512</name>
</gene>
<evidence type="ECO:0000313" key="3">
    <source>
        <dbReference type="Proteomes" id="UP000013750"/>
    </source>
</evidence>
<reference evidence="2 4" key="2">
    <citation type="submission" date="2013-03" db="EMBL/GenBank/DDBJ databases">
        <title>The Genome Sequence of Enterococcus gilvus ATCC BAA-350 (PacBio/Illumina hybrid assembly).</title>
        <authorList>
            <consortium name="The Broad Institute Genomics Platform"/>
            <consortium name="The Broad Institute Genome Sequencing Center for Infectious Disease"/>
            <person name="Earl A."/>
            <person name="Russ C."/>
            <person name="Gilmore M."/>
            <person name="Surin D."/>
            <person name="Walker B."/>
            <person name="Young S."/>
            <person name="Zeng Q."/>
            <person name="Gargeya S."/>
            <person name="Fitzgerald M."/>
            <person name="Haas B."/>
            <person name="Abouelleil A."/>
            <person name="Allen A.W."/>
            <person name="Alvarado L."/>
            <person name="Arachchi H.M."/>
            <person name="Berlin A.M."/>
            <person name="Chapman S.B."/>
            <person name="Gainer-Dewar J."/>
            <person name="Goldberg J."/>
            <person name="Griggs A."/>
            <person name="Gujja S."/>
            <person name="Hansen M."/>
            <person name="Howarth C."/>
            <person name="Imamovic A."/>
            <person name="Ireland A."/>
            <person name="Larimer J."/>
            <person name="McCowan C."/>
            <person name="Murphy C."/>
            <person name="Pearson M."/>
            <person name="Poon T.W."/>
            <person name="Priest M."/>
            <person name="Roberts A."/>
            <person name="Saif S."/>
            <person name="Shea T."/>
            <person name="Sisk P."/>
            <person name="Sykes S."/>
            <person name="Wortman J."/>
            <person name="Nusbaum C."/>
            <person name="Birren B."/>
        </authorList>
    </citation>
    <scope>NUCLEOTIDE SEQUENCE [LARGE SCALE GENOMIC DNA]</scope>
    <source>
        <strain evidence="2 4">ATCC BAA-350</strain>
    </source>
</reference>
<protein>
    <submittedName>
        <fullName evidence="1">Uncharacterized protein</fullName>
    </submittedName>
</protein>
<evidence type="ECO:0000313" key="4">
    <source>
        <dbReference type="Proteomes" id="UP000014160"/>
    </source>
</evidence>
<organism evidence="1 3">
    <name type="scientific">Enterococcus gilvus ATCC BAA-350</name>
    <dbReference type="NCBI Taxonomy" id="1158614"/>
    <lineage>
        <taxon>Bacteria</taxon>
        <taxon>Bacillati</taxon>
        <taxon>Bacillota</taxon>
        <taxon>Bacilli</taxon>
        <taxon>Lactobacillales</taxon>
        <taxon>Enterococcaceae</taxon>
        <taxon>Enterococcus</taxon>
    </lineage>
</organism>